<sequence>MDTNASRKIKFQNAFNFPKSYDYLCTVVRKRITGGNYVFTLFDNYSGNFPLLIVALFECIFISYVYGLKRFSDDIELMTGSRPNCYWLFCWKYVAPAAMVTILTCSFVKIATDGSSYEAWDKDTATTIRQEWPGWCHFVIAFLILVAAIWIPLVALLEALGIHLLPPEEPSWFPAEELRDYHALLPHKITDLEKCLFCMKEDEPEDMASRFCLFAYKKREKHLMSQEGGKLPPNTCGGIKAMLFGLVLLKECFLNVLWLYLKLFEASSDCQRHNSQKKRFSPGNVRTQ</sequence>
<name>A0AAV4XG02_CAEEX</name>
<dbReference type="EMBL" id="BPLR01017718">
    <property type="protein sequence ID" value="GIY93881.1"/>
    <property type="molecule type" value="Genomic_DNA"/>
</dbReference>
<dbReference type="GO" id="GO:0006865">
    <property type="term" value="P:amino acid transport"/>
    <property type="evidence" value="ECO:0007669"/>
    <property type="project" value="TreeGrafter"/>
</dbReference>
<feature type="transmembrane region" description="Helical" evidence="8">
    <location>
        <begin position="132"/>
        <end position="157"/>
    </location>
</feature>
<dbReference type="PROSITE" id="PS50267">
    <property type="entry name" value="NA_NEUROTRAN_SYMP_3"/>
    <property type="match status" value="1"/>
</dbReference>
<gene>
    <name evidence="9" type="primary">SLC6A5</name>
    <name evidence="9" type="ORF">CEXT_255701</name>
</gene>
<dbReference type="GO" id="GO:0015293">
    <property type="term" value="F:symporter activity"/>
    <property type="evidence" value="ECO:0007669"/>
    <property type="project" value="UniProtKB-KW"/>
</dbReference>
<feature type="transmembrane region" description="Helical" evidence="8">
    <location>
        <begin position="49"/>
        <end position="68"/>
    </location>
</feature>
<dbReference type="PRINTS" id="PR00176">
    <property type="entry name" value="NANEUSMPORT"/>
</dbReference>
<dbReference type="InterPro" id="IPR000175">
    <property type="entry name" value="Na/ntran_symport"/>
</dbReference>
<protein>
    <submittedName>
        <fullName evidence="9">Sodium- and chloride-dependent glycine transporter 2</fullName>
    </submittedName>
</protein>
<evidence type="ECO:0000313" key="10">
    <source>
        <dbReference type="Proteomes" id="UP001054945"/>
    </source>
</evidence>
<evidence type="ECO:0000313" key="9">
    <source>
        <dbReference type="EMBL" id="GIY93881.1"/>
    </source>
</evidence>
<evidence type="ECO:0000256" key="2">
    <source>
        <dbReference type="ARBA" id="ARBA00006459"/>
    </source>
</evidence>
<keyword evidence="6 8" id="KW-1133">Transmembrane helix</keyword>
<feature type="transmembrane region" description="Helical" evidence="8">
    <location>
        <begin position="89"/>
        <end position="112"/>
    </location>
</feature>
<organism evidence="9 10">
    <name type="scientific">Caerostris extrusa</name>
    <name type="common">Bark spider</name>
    <name type="synonym">Caerostris bankana</name>
    <dbReference type="NCBI Taxonomy" id="172846"/>
    <lineage>
        <taxon>Eukaryota</taxon>
        <taxon>Metazoa</taxon>
        <taxon>Ecdysozoa</taxon>
        <taxon>Arthropoda</taxon>
        <taxon>Chelicerata</taxon>
        <taxon>Arachnida</taxon>
        <taxon>Araneae</taxon>
        <taxon>Araneomorphae</taxon>
        <taxon>Entelegynae</taxon>
        <taxon>Araneoidea</taxon>
        <taxon>Araneidae</taxon>
        <taxon>Caerostris</taxon>
    </lineage>
</organism>
<reference evidence="9 10" key="1">
    <citation type="submission" date="2021-06" db="EMBL/GenBank/DDBJ databases">
        <title>Caerostris extrusa draft genome.</title>
        <authorList>
            <person name="Kono N."/>
            <person name="Arakawa K."/>
        </authorList>
    </citation>
    <scope>NUCLEOTIDE SEQUENCE [LARGE SCALE GENOMIC DNA]</scope>
</reference>
<keyword evidence="10" id="KW-1185">Reference proteome</keyword>
<dbReference type="GO" id="GO:0005886">
    <property type="term" value="C:plasma membrane"/>
    <property type="evidence" value="ECO:0007669"/>
    <property type="project" value="TreeGrafter"/>
</dbReference>
<keyword evidence="7 8" id="KW-0472">Membrane</keyword>
<dbReference type="AlphaFoldDB" id="A0AAV4XG02"/>
<evidence type="ECO:0000256" key="4">
    <source>
        <dbReference type="ARBA" id="ARBA00022692"/>
    </source>
</evidence>
<comment type="subcellular location">
    <subcellularLocation>
        <location evidence="1">Membrane</location>
        <topology evidence="1">Multi-pass membrane protein</topology>
    </subcellularLocation>
</comment>
<dbReference type="GO" id="GO:0035725">
    <property type="term" value="P:sodium ion transmembrane transport"/>
    <property type="evidence" value="ECO:0007669"/>
    <property type="project" value="TreeGrafter"/>
</dbReference>
<dbReference type="SUPFAM" id="SSF161070">
    <property type="entry name" value="SNF-like"/>
    <property type="match status" value="1"/>
</dbReference>
<evidence type="ECO:0000256" key="8">
    <source>
        <dbReference type="SAM" id="Phobius"/>
    </source>
</evidence>
<dbReference type="Proteomes" id="UP001054945">
    <property type="component" value="Unassembled WGS sequence"/>
</dbReference>
<accession>A0AAV4XG02</accession>
<evidence type="ECO:0000256" key="1">
    <source>
        <dbReference type="ARBA" id="ARBA00004141"/>
    </source>
</evidence>
<proteinExistence type="inferred from homology"/>
<dbReference type="Pfam" id="PF00209">
    <property type="entry name" value="SNF"/>
    <property type="match status" value="1"/>
</dbReference>
<dbReference type="InterPro" id="IPR037272">
    <property type="entry name" value="SNS_sf"/>
</dbReference>
<evidence type="ECO:0000256" key="3">
    <source>
        <dbReference type="ARBA" id="ARBA00022448"/>
    </source>
</evidence>
<dbReference type="PANTHER" id="PTHR11616">
    <property type="entry name" value="SODIUM/CHLORIDE DEPENDENT TRANSPORTER"/>
    <property type="match status" value="1"/>
</dbReference>
<dbReference type="PANTHER" id="PTHR11616:SF182">
    <property type="entry name" value="TRANSPORTER"/>
    <property type="match status" value="1"/>
</dbReference>
<keyword evidence="3" id="KW-0813">Transport</keyword>
<comment type="similarity">
    <text evidence="2">Belongs to the sodium:neurotransmitter symporter (SNF) (TC 2.A.22) family.</text>
</comment>
<comment type="caution">
    <text evidence="9">The sequence shown here is derived from an EMBL/GenBank/DDBJ whole genome shotgun (WGS) entry which is preliminary data.</text>
</comment>
<evidence type="ECO:0000256" key="5">
    <source>
        <dbReference type="ARBA" id="ARBA00022847"/>
    </source>
</evidence>
<keyword evidence="5" id="KW-0769">Symport</keyword>
<evidence type="ECO:0000256" key="7">
    <source>
        <dbReference type="ARBA" id="ARBA00023136"/>
    </source>
</evidence>
<keyword evidence="4 8" id="KW-0812">Transmembrane</keyword>
<evidence type="ECO:0000256" key="6">
    <source>
        <dbReference type="ARBA" id="ARBA00022989"/>
    </source>
</evidence>